<dbReference type="EMBL" id="NBNE01002655">
    <property type="protein sequence ID" value="OWZ09820.1"/>
    <property type="molecule type" value="Genomic_DNA"/>
</dbReference>
<evidence type="ECO:0000313" key="1">
    <source>
        <dbReference type="EMBL" id="OWZ09820.1"/>
    </source>
</evidence>
<name>A0A225VZ02_9STRA</name>
<dbReference type="OrthoDB" id="106507at2759"/>
<organism evidence="1 2">
    <name type="scientific">Phytophthora megakarya</name>
    <dbReference type="NCBI Taxonomy" id="4795"/>
    <lineage>
        <taxon>Eukaryota</taxon>
        <taxon>Sar</taxon>
        <taxon>Stramenopiles</taxon>
        <taxon>Oomycota</taxon>
        <taxon>Peronosporomycetes</taxon>
        <taxon>Peronosporales</taxon>
        <taxon>Peronosporaceae</taxon>
        <taxon>Phytophthora</taxon>
    </lineage>
</organism>
<comment type="caution">
    <text evidence="1">The sequence shown here is derived from an EMBL/GenBank/DDBJ whole genome shotgun (WGS) entry which is preliminary data.</text>
</comment>
<dbReference type="AlphaFoldDB" id="A0A225VZ02"/>
<dbReference type="Proteomes" id="UP000198211">
    <property type="component" value="Unassembled WGS sequence"/>
</dbReference>
<keyword evidence="2" id="KW-1185">Reference proteome</keyword>
<reference evidence="2" key="1">
    <citation type="submission" date="2017-03" db="EMBL/GenBank/DDBJ databases">
        <title>Phytopthora megakarya and P. palmivora, two closely related causual agents of cacao black pod achieved similar genome size and gene model numbers by different mechanisms.</title>
        <authorList>
            <person name="Ali S."/>
            <person name="Shao J."/>
            <person name="Larry D.J."/>
            <person name="Kronmiller B."/>
            <person name="Shen D."/>
            <person name="Strem M.D."/>
            <person name="Melnick R.L."/>
            <person name="Guiltinan M.J."/>
            <person name="Tyler B.M."/>
            <person name="Meinhardt L.W."/>
            <person name="Bailey B.A."/>
        </authorList>
    </citation>
    <scope>NUCLEOTIDE SEQUENCE [LARGE SCALE GENOMIC DNA]</scope>
    <source>
        <strain evidence="2">zdho120</strain>
    </source>
</reference>
<gene>
    <name evidence="1" type="ORF">PHMEG_00017415</name>
</gene>
<protein>
    <submittedName>
        <fullName evidence="1">Uncharacterized protein</fullName>
    </submittedName>
</protein>
<sequence>MEPPAVQKPNYTWSTKMMIRPSPGCEEAKVINLQIVPSELYDETVGVGERVSMRTPAVATTVPEVSEISEVGDETTDGSVLNDQDADDDEFFDSISVEDGFPEVNLKDVPKAEPEDDVFSNLPVSVMACVPIQQLDLEYERVMRISAEELDLEPAVYVHEGSETLS</sequence>
<evidence type="ECO:0000313" key="2">
    <source>
        <dbReference type="Proteomes" id="UP000198211"/>
    </source>
</evidence>
<accession>A0A225VZ02</accession>
<proteinExistence type="predicted"/>